<feature type="signal peptide" evidence="7">
    <location>
        <begin position="1"/>
        <end position="21"/>
    </location>
</feature>
<dbReference type="PANTHER" id="PTHR30429">
    <property type="entry name" value="D-METHIONINE-BINDING LIPOPROTEIN METQ"/>
    <property type="match status" value="1"/>
</dbReference>
<dbReference type="Pfam" id="PF03180">
    <property type="entry name" value="Lipoprotein_9"/>
    <property type="match status" value="1"/>
</dbReference>
<evidence type="ECO:0000256" key="4">
    <source>
        <dbReference type="ARBA" id="ARBA00023136"/>
    </source>
</evidence>
<reference evidence="9" key="1">
    <citation type="submission" date="2014-05" db="EMBL/GenBank/DDBJ databases">
        <title>Whole genome sequencing of Lactobacillus casei NRIC0644.</title>
        <authorList>
            <person name="Atarashi H."/>
            <person name="Yoshida Y."/>
            <person name="Fujimura S."/>
            <person name="Tanaka N."/>
            <person name="Shiwa Y."/>
            <person name="Yoshikawa H."/>
            <person name="Okada S."/>
            <person name="Nakagawa J."/>
        </authorList>
    </citation>
    <scope>NUCLEOTIDE SEQUENCE [LARGE SCALE GENOMIC DNA]</scope>
    <source>
        <strain evidence="9">NRIC0644</strain>
    </source>
</reference>
<dbReference type="Proteomes" id="UP000032552">
    <property type="component" value="Unassembled WGS sequence"/>
</dbReference>
<comment type="similarity">
    <text evidence="2">Belongs to the NlpA lipoprotein family.</text>
</comment>
<keyword evidence="5" id="KW-0564">Palmitate</keyword>
<protein>
    <submittedName>
        <fullName evidence="8">ABC-type metal ion transport system protein</fullName>
    </submittedName>
</protein>
<evidence type="ECO:0000256" key="5">
    <source>
        <dbReference type="ARBA" id="ARBA00023139"/>
    </source>
</evidence>
<evidence type="ECO:0000256" key="2">
    <source>
        <dbReference type="ARBA" id="ARBA00008973"/>
    </source>
</evidence>
<dbReference type="SUPFAM" id="SSF53850">
    <property type="entry name" value="Periplasmic binding protein-like II"/>
    <property type="match status" value="1"/>
</dbReference>
<gene>
    <name evidence="8" type="ORF">LC0644_2667</name>
</gene>
<accession>A0A0C9QHZ6</accession>
<proteinExistence type="inferred from homology"/>
<evidence type="ECO:0000256" key="7">
    <source>
        <dbReference type="SAM" id="SignalP"/>
    </source>
</evidence>
<dbReference type="Gene3D" id="3.40.190.10">
    <property type="entry name" value="Periplasmic binding protein-like II"/>
    <property type="match status" value="2"/>
</dbReference>
<comment type="caution">
    <text evidence="8">The sequence shown here is derived from an EMBL/GenBank/DDBJ whole genome shotgun (WGS) entry which is preliminary data.</text>
</comment>
<evidence type="ECO:0000256" key="6">
    <source>
        <dbReference type="ARBA" id="ARBA00023288"/>
    </source>
</evidence>
<dbReference type="PROSITE" id="PS51257">
    <property type="entry name" value="PROKAR_LIPOPROTEIN"/>
    <property type="match status" value="1"/>
</dbReference>
<dbReference type="EMBL" id="BAYM01000390">
    <property type="protein sequence ID" value="GAN38078.1"/>
    <property type="molecule type" value="Genomic_DNA"/>
</dbReference>
<keyword evidence="6" id="KW-0449">Lipoprotein</keyword>
<dbReference type="PANTHER" id="PTHR30429:SF3">
    <property type="entry name" value="LIPOPROTEIN"/>
    <property type="match status" value="1"/>
</dbReference>
<dbReference type="InterPro" id="IPR004872">
    <property type="entry name" value="Lipoprotein_NlpA"/>
</dbReference>
<evidence type="ECO:0000313" key="8">
    <source>
        <dbReference type="EMBL" id="GAN38078.1"/>
    </source>
</evidence>
<organism evidence="8 9">
    <name type="scientific">Lacticaseibacillus paracasei NRIC 0644</name>
    <dbReference type="NCBI Taxonomy" id="1435038"/>
    <lineage>
        <taxon>Bacteria</taxon>
        <taxon>Bacillati</taxon>
        <taxon>Bacillota</taxon>
        <taxon>Bacilli</taxon>
        <taxon>Lactobacillales</taxon>
        <taxon>Lactobacillaceae</taxon>
        <taxon>Lacticaseibacillus</taxon>
    </lineage>
</organism>
<dbReference type="GO" id="GO:0016020">
    <property type="term" value="C:membrane"/>
    <property type="evidence" value="ECO:0007669"/>
    <property type="project" value="UniProtKB-SubCell"/>
</dbReference>
<dbReference type="AlphaFoldDB" id="A0A0C9QHZ6"/>
<dbReference type="RefSeq" id="WP_045624425.1">
    <property type="nucleotide sequence ID" value="NZ_BAYM01000390.1"/>
</dbReference>
<keyword evidence="3 7" id="KW-0732">Signal</keyword>
<comment type="subcellular location">
    <subcellularLocation>
        <location evidence="1">Membrane</location>
        <topology evidence="1">Lipid-anchor</topology>
    </subcellularLocation>
</comment>
<evidence type="ECO:0000256" key="3">
    <source>
        <dbReference type="ARBA" id="ARBA00022729"/>
    </source>
</evidence>
<keyword evidence="4" id="KW-0472">Membrane</keyword>
<sequence>MSRWKKAIFTGIALVSLLTLTACGKAASSNSSHTSSKSESIIIGSSGSDYQIWQHIAKSPQAKKAGLRIKVKQVSDGNVTNSATAEGQLDVNAFQSYAYFQQYNKLNPSEKLAALGTTYLEPMGLYSKKYKQLREIPDGATIGISNDPANATRGLLLLATAKLVTLKSDFNALSTVKDIQANPKHLKFKEVDPSVQMLPDLDAELISNTRALDGGLNVLKDSLVHEKLSQTTRANVNILVTTVKNEKKEEFKKLVPLYHDPTIQSWIKKTFSGTKLDVNKPISYLQQK</sequence>
<evidence type="ECO:0000256" key="1">
    <source>
        <dbReference type="ARBA" id="ARBA00004635"/>
    </source>
</evidence>
<feature type="chain" id="PRO_5038682287" evidence="7">
    <location>
        <begin position="22"/>
        <end position="288"/>
    </location>
</feature>
<name>A0A0C9QHZ6_LACPA</name>
<evidence type="ECO:0000313" key="9">
    <source>
        <dbReference type="Proteomes" id="UP000032552"/>
    </source>
</evidence>